<feature type="coiled-coil region" evidence="1">
    <location>
        <begin position="70"/>
        <end position="139"/>
    </location>
</feature>
<evidence type="ECO:0000256" key="2">
    <source>
        <dbReference type="SAM" id="MobiDB-lite"/>
    </source>
</evidence>
<feature type="coiled-coil region" evidence="1">
    <location>
        <begin position="280"/>
        <end position="314"/>
    </location>
</feature>
<dbReference type="PANTHER" id="PTHR23159">
    <property type="entry name" value="CENTROSOMAL PROTEIN 2"/>
    <property type="match status" value="1"/>
</dbReference>
<gene>
    <name evidence="3" type="ORF">SAMN04487957_10593</name>
</gene>
<dbReference type="EMBL" id="FNIV01000005">
    <property type="protein sequence ID" value="SDO29896.1"/>
    <property type="molecule type" value="Genomic_DNA"/>
</dbReference>
<accession>A0A1H0IEY7</accession>
<dbReference type="OrthoDB" id="6144932at2"/>
<feature type="compositionally biased region" description="Polar residues" evidence="2">
    <location>
        <begin position="206"/>
        <end position="215"/>
    </location>
</feature>
<dbReference type="AlphaFoldDB" id="A0A1H0IEY7"/>
<feature type="compositionally biased region" description="Basic and acidic residues" evidence="2">
    <location>
        <begin position="173"/>
        <end position="189"/>
    </location>
</feature>
<dbReference type="RefSeq" id="WP_089678407.1">
    <property type="nucleotide sequence ID" value="NZ_FNIV01000005.1"/>
</dbReference>
<reference evidence="4" key="1">
    <citation type="submission" date="2016-10" db="EMBL/GenBank/DDBJ databases">
        <authorList>
            <person name="Varghese N."/>
            <person name="Submissions S."/>
        </authorList>
    </citation>
    <scope>NUCLEOTIDE SEQUENCE [LARGE SCALE GENOMIC DNA]</scope>
    <source>
        <strain evidence="4">CGMCC 1.6444</strain>
    </source>
</reference>
<keyword evidence="1" id="KW-0175">Coiled coil</keyword>
<name>A0A1H0IEY7_9GAMM</name>
<dbReference type="STRING" id="419597.SAMN04487957_10593"/>
<protein>
    <recommendedName>
        <fullName evidence="5">Tape measure domain-containing protein</fullName>
    </recommendedName>
</protein>
<evidence type="ECO:0008006" key="5">
    <source>
        <dbReference type="Google" id="ProtNLM"/>
    </source>
</evidence>
<dbReference type="PANTHER" id="PTHR23159:SF60">
    <property type="entry name" value="SPINDLE ASSEMBLY ABNORMAL PROTEIN 4"/>
    <property type="match status" value="1"/>
</dbReference>
<organism evidence="3 4">
    <name type="scientific">Halomonas shengliensis</name>
    <dbReference type="NCBI Taxonomy" id="419597"/>
    <lineage>
        <taxon>Bacteria</taxon>
        <taxon>Pseudomonadati</taxon>
        <taxon>Pseudomonadota</taxon>
        <taxon>Gammaproteobacteria</taxon>
        <taxon>Oceanospirillales</taxon>
        <taxon>Halomonadaceae</taxon>
        <taxon>Halomonas</taxon>
    </lineage>
</organism>
<proteinExistence type="predicted"/>
<evidence type="ECO:0000313" key="4">
    <source>
        <dbReference type="Proteomes" id="UP000199075"/>
    </source>
</evidence>
<feature type="coiled-coil region" evidence="1">
    <location>
        <begin position="1006"/>
        <end position="1099"/>
    </location>
</feature>
<keyword evidence="4" id="KW-1185">Reference proteome</keyword>
<feature type="region of interest" description="Disordered" evidence="2">
    <location>
        <begin position="162"/>
        <end position="227"/>
    </location>
</feature>
<feature type="compositionally biased region" description="Basic and acidic residues" evidence="2">
    <location>
        <begin position="216"/>
        <end position="227"/>
    </location>
</feature>
<sequence>MATNPNDIQLRITAAVDGLKDIGALLSEIDELGGDTTAASADVEKLNEAMSSLGQQRKLIDSLEQTRGKVSEAEQAMGEAVGEAERLRRAYDDSAQGVDAQRRAAQAAAEQADTASQAYREQQRALKALQTQYKGVQQSTTGARQAWRDAAERVKDLERAIEASGEATTEQARQLDEARGAADQARRSYEQQAQSLSGIRDELQDQRQSVDQAKQSWEDYRDESRDLNRDLKESERAFARQGKELNRAEQAADKARTSFERQGRALTELGEDAKSAGIDVDNLADEQQRLDRESEDLERSVVGLKRSLRDYRNEVGRTEGGVRQLGRRLAQGVKRFGAWTIAAGAAAAALAVERITRYTNAQAELAQQVQNTADAIGVNAQVLQEFQYAFERLGLGADKAGDLLKDVADKIGDAYVNGGGEAKDAIDALGLSIEQLVNLSPDQQLLAIASALSQLPKAGQVNVLESLANDASLLQPLLDNNAEALRRLAREANEVGAIMTPEQIADLVETESAIGRITGRLRGLKNQLTASVAPSLTRVAEAFDELLEDKPRIIDDIVRAFAGVTKASADWATAFLKHKDVIQGGVTVLIGTANLLWQTFRTVGNSIMALGGTIVTAFLGFMGGVTETVRQATELLNRFGLVSDETMALVREQSAATVNAMKTMFRFTKDSAAGALDAIETIGKGQLGVLGDAEASAEGQVAAHGRIAQSAIEASMQVSGLADAYSGIADSADESVKRALSGQKELDLVARNMAVIIGSVGNEYDRLAEAAEGVGMSMQELKTGISEAEASMIASFATLVEKGDFTKEQLNRAMSEVFSQLGPEARDKLRSVVEAMRDAGNESAKALYEPLLEMFAKLEEDAEGAAESVSEISDKADQAAEDLQGLGQAALEGTEQASNATWSLAQVLVERLEYFKTKLGEYSTAAKNMFLALRGYDVQPDGLEAMTENLAKAREELTKLRLAMVGRGVDSTKFLKLSYEMAIQAKQVEIAFLNQRVAAEKLFERLQAGNATISDLNLSAEELKERFDLLDETTLNQLEGALNRIRSQVESLRGSLEGTVSSLQQELARLEGDNAKVQELRYLEQEEELQARLQQARELGDKQAIMDARQALELAEKIHRQKMQTIREESQAPGATAGIAQPTIASPAQQVAQPTRAVRITLETGQGTAQLTADSDRDEQLLLDALGRDARRTTH</sequence>
<feature type="region of interest" description="Disordered" evidence="2">
    <location>
        <begin position="239"/>
        <end position="259"/>
    </location>
</feature>
<dbReference type="Proteomes" id="UP000199075">
    <property type="component" value="Unassembled WGS sequence"/>
</dbReference>
<evidence type="ECO:0000313" key="3">
    <source>
        <dbReference type="EMBL" id="SDO29896.1"/>
    </source>
</evidence>
<evidence type="ECO:0000256" key="1">
    <source>
        <dbReference type="SAM" id="Coils"/>
    </source>
</evidence>